<protein>
    <submittedName>
        <fullName evidence="1">Uncharacterized protein</fullName>
    </submittedName>
</protein>
<evidence type="ECO:0000313" key="2">
    <source>
        <dbReference type="Proteomes" id="UP000053617"/>
    </source>
</evidence>
<evidence type="ECO:0000313" key="1">
    <source>
        <dbReference type="EMBL" id="KIX05426.1"/>
    </source>
</evidence>
<name>A0A0D2IQH3_9EURO</name>
<dbReference type="EMBL" id="KN847478">
    <property type="protein sequence ID" value="KIX05426.1"/>
    <property type="molecule type" value="Genomic_DNA"/>
</dbReference>
<sequence>MGKKSKQSTNPGLPRAPVLYLNDPTTGVPHARYLRDMIPLCVLVFHPGEDLPVTTDSSLTAAEILTADLRAGHFGDSVAIISDNVTDSMANDKIRTATHIRQGAIKHGSNFASVNLYLESGTPPADKDKWGTNHLELCVSNLTVKEVAEKVYRWLFTVLTVQETLHLIPESEMLAIDDKAFPDYEYCAINESRNRPKDAKIQFVALVTSKPVVGPGQRLRWTVADRTGTANFYFRYRGPASQYTWDWVLKLQPGDRKALPRMPMVKVKESKRVRVAKAPFRTVAFVVSSVGVGIRSVGHGVAKLGDIGRLGKSSEWVPEADVVNGKKVDWSAVFEKENQEKMIKIEKARKSVKTKVFNENGEKVWKDDDSIASTTQGDETVEEKVKKFC</sequence>
<dbReference type="OrthoDB" id="4155104at2759"/>
<organism evidence="1 2">
    <name type="scientific">Rhinocladiella mackenziei CBS 650.93</name>
    <dbReference type="NCBI Taxonomy" id="1442369"/>
    <lineage>
        <taxon>Eukaryota</taxon>
        <taxon>Fungi</taxon>
        <taxon>Dikarya</taxon>
        <taxon>Ascomycota</taxon>
        <taxon>Pezizomycotina</taxon>
        <taxon>Eurotiomycetes</taxon>
        <taxon>Chaetothyriomycetidae</taxon>
        <taxon>Chaetothyriales</taxon>
        <taxon>Herpotrichiellaceae</taxon>
        <taxon>Rhinocladiella</taxon>
    </lineage>
</organism>
<dbReference type="AlphaFoldDB" id="A0A0D2IQH3"/>
<gene>
    <name evidence="1" type="ORF">Z518_06298</name>
</gene>
<keyword evidence="2" id="KW-1185">Reference proteome</keyword>
<accession>A0A0D2IQH3</accession>
<dbReference type="HOGENOM" id="CLU_039645_0_0_1"/>
<dbReference type="GeneID" id="25294369"/>
<dbReference type="Proteomes" id="UP000053617">
    <property type="component" value="Unassembled WGS sequence"/>
</dbReference>
<proteinExistence type="predicted"/>
<reference evidence="1 2" key="1">
    <citation type="submission" date="2015-01" db="EMBL/GenBank/DDBJ databases">
        <title>The Genome Sequence of Rhinocladiella mackenzie CBS 650.93.</title>
        <authorList>
            <consortium name="The Broad Institute Genomics Platform"/>
            <person name="Cuomo C."/>
            <person name="de Hoog S."/>
            <person name="Gorbushina A."/>
            <person name="Stielow B."/>
            <person name="Teixiera M."/>
            <person name="Abouelleil A."/>
            <person name="Chapman S.B."/>
            <person name="Priest M."/>
            <person name="Young S.K."/>
            <person name="Wortman J."/>
            <person name="Nusbaum C."/>
            <person name="Birren B."/>
        </authorList>
    </citation>
    <scope>NUCLEOTIDE SEQUENCE [LARGE SCALE GENOMIC DNA]</scope>
    <source>
        <strain evidence="1 2">CBS 650.93</strain>
    </source>
</reference>
<dbReference type="VEuPathDB" id="FungiDB:Z518_06298"/>
<dbReference type="RefSeq" id="XP_013272562.1">
    <property type="nucleotide sequence ID" value="XM_013417108.1"/>
</dbReference>